<dbReference type="PaxDb" id="269797-Mbar_A1049"/>
<protein>
    <submittedName>
        <fullName evidence="1">Uncharacterized protein</fullName>
    </submittedName>
</protein>
<evidence type="ECO:0000313" key="1">
    <source>
        <dbReference type="EMBL" id="AAZ70017.1"/>
    </source>
</evidence>
<proteinExistence type="predicted"/>
<organism evidence="1">
    <name type="scientific">Methanosarcina barkeri (strain Fusaro / DSM 804)</name>
    <dbReference type="NCBI Taxonomy" id="269797"/>
    <lineage>
        <taxon>Archaea</taxon>
        <taxon>Methanobacteriati</taxon>
        <taxon>Methanobacteriota</taxon>
        <taxon>Stenosarchaea group</taxon>
        <taxon>Methanomicrobia</taxon>
        <taxon>Methanosarcinales</taxon>
        <taxon>Methanosarcinaceae</taxon>
        <taxon>Methanosarcina</taxon>
    </lineage>
</organism>
<gene>
    <name evidence="1" type="ordered locus">Mbar_A1049</name>
</gene>
<dbReference type="AlphaFoldDB" id="Q46DM5"/>
<reference evidence="1" key="1">
    <citation type="submission" date="2006-06" db="EMBL/GenBank/DDBJ databases">
        <title>Complete sequence of chromosome 1 of Methanosarcina barkeri str. fusaro.</title>
        <authorList>
            <person name="Copeland A."/>
            <person name="Lucas S."/>
            <person name="Lapidus A."/>
            <person name="Barry K."/>
            <person name="Detter J.C."/>
            <person name="Glavina T."/>
            <person name="Hammon N."/>
            <person name="Israni S."/>
            <person name="Pitluck S."/>
            <person name="Goodwin L.A."/>
            <person name="Saunders E.H."/>
            <person name="Schmutz J."/>
            <person name="Larimer F."/>
            <person name="Land M."/>
            <person name="Anderson I."/>
            <person name="Richardson P."/>
        </authorList>
    </citation>
    <scope>NUCLEOTIDE SEQUENCE</scope>
    <source>
        <strain evidence="1">Fusaro</strain>
    </source>
</reference>
<dbReference type="EMBL" id="CP000099">
    <property type="protein sequence ID" value="AAZ70017.1"/>
    <property type="molecule type" value="Genomic_DNA"/>
</dbReference>
<dbReference type="HOGENOM" id="CLU_1656860_0_0_2"/>
<accession>Q46DM5</accession>
<dbReference type="KEGG" id="mba:Mbar_A1049"/>
<sequence length="159" mass="18250">MLCLKLPIFLLFSFSSSIESRNINSYYLTDSFPGKVTGRNTASISNQQDFFVDSTFTKAKIPLIFYFGEGIFTGIFIYTGRILSTPTSTIQYLCPNCSEFRFKKYLHSRAQERIISKVFSLILLKRGNFKGNHYGPSSQCDIREAEFLQKLIEPIYKTS</sequence>
<name>Q46DM5_METBF</name>